<gene>
    <name evidence="2" type="ORF">S06H3_00503</name>
</gene>
<sequence length="335" mass="38190">MHRPDSNPAKCGKVRRTGDVQIRIEGKSAWYHGLVNCGQVWACPVCAYRIAVQRAKELQTVIEGHRKAGGAIYLVTATMPHNRGDRPDLQRLKRMRMAVAKAWRKTTSGRAWQEMKGRIEWQGQVRALEVMHGDNGWHPHLHILLFTDRSLTEAEIEALKGFLYQRWSDAIEAAGYRRPTPEHGLWVSHGEDAGWYVTKITKQGLAQEIGRPDTKKGHAGGRSILQIIDDWSEFGRDSDKRLIREWLDGMYGARQLTWSRGIRKRYLPAEQLDFELVQDLEQPAGDLVCKIDGQCWDCAIRFDPSLSWRLLGAAEKYGRQGVEDLLDSTCLQIPP</sequence>
<keyword evidence="1" id="KW-0235">DNA replication</keyword>
<dbReference type="Pfam" id="PF01446">
    <property type="entry name" value="Rep_1"/>
    <property type="match status" value="1"/>
</dbReference>
<dbReference type="GO" id="GO:0003677">
    <property type="term" value="F:DNA binding"/>
    <property type="evidence" value="ECO:0007669"/>
    <property type="project" value="InterPro"/>
</dbReference>
<reference evidence="2" key="1">
    <citation type="journal article" date="2014" name="Front. Microbiol.">
        <title>High frequency of phylogenetically diverse reductive dehalogenase-homologous genes in deep subseafloor sedimentary metagenomes.</title>
        <authorList>
            <person name="Kawai M."/>
            <person name="Futagami T."/>
            <person name="Toyoda A."/>
            <person name="Takaki Y."/>
            <person name="Nishi S."/>
            <person name="Hori S."/>
            <person name="Arai W."/>
            <person name="Tsubouchi T."/>
            <person name="Morono Y."/>
            <person name="Uchiyama I."/>
            <person name="Ito T."/>
            <person name="Fujiyama A."/>
            <person name="Inagaki F."/>
            <person name="Takami H."/>
        </authorList>
    </citation>
    <scope>NUCLEOTIDE SEQUENCE</scope>
    <source>
        <strain evidence="2">Expedition CK06-06</strain>
    </source>
</reference>
<comment type="caution">
    <text evidence="2">The sequence shown here is derived from an EMBL/GenBank/DDBJ whole genome shotgun (WGS) entry which is preliminary data.</text>
</comment>
<evidence type="ECO:0000313" key="2">
    <source>
        <dbReference type="EMBL" id="GAH93192.1"/>
    </source>
</evidence>
<dbReference type="InterPro" id="IPR000989">
    <property type="entry name" value="Rep"/>
</dbReference>
<evidence type="ECO:0008006" key="3">
    <source>
        <dbReference type="Google" id="ProtNLM"/>
    </source>
</evidence>
<dbReference type="AlphaFoldDB" id="X1JGQ7"/>
<protein>
    <recommendedName>
        <fullName evidence="3">Replication protein</fullName>
    </recommendedName>
</protein>
<organism evidence="2">
    <name type="scientific">marine sediment metagenome</name>
    <dbReference type="NCBI Taxonomy" id="412755"/>
    <lineage>
        <taxon>unclassified sequences</taxon>
        <taxon>metagenomes</taxon>
        <taxon>ecological metagenomes</taxon>
    </lineage>
</organism>
<name>X1JGQ7_9ZZZZ</name>
<dbReference type="EMBL" id="BARV01000092">
    <property type="protein sequence ID" value="GAH93192.1"/>
    <property type="molecule type" value="Genomic_DNA"/>
</dbReference>
<dbReference type="GO" id="GO:0006260">
    <property type="term" value="P:DNA replication"/>
    <property type="evidence" value="ECO:0007669"/>
    <property type="project" value="UniProtKB-KW"/>
</dbReference>
<evidence type="ECO:0000256" key="1">
    <source>
        <dbReference type="ARBA" id="ARBA00022705"/>
    </source>
</evidence>
<proteinExistence type="predicted"/>
<accession>X1JGQ7</accession>